<keyword evidence="3" id="KW-1185">Reference proteome</keyword>
<name>A0ABN8HM53_9NEOP</name>
<dbReference type="Proteomes" id="UP000837857">
    <property type="component" value="Chromosome 1"/>
</dbReference>
<feature type="non-terminal residue" evidence="2">
    <location>
        <position position="1"/>
    </location>
</feature>
<evidence type="ECO:0000313" key="3">
    <source>
        <dbReference type="Proteomes" id="UP000837857"/>
    </source>
</evidence>
<sequence>MEPYHTYRSINIKRVPYGGAAVFGLNGSIHGACALEVYCLLVALYLFYRIFVVSSNGHVSRRRNELAKARGRSSAATASVRSYRSDLGACVADLRGHGVGVHPTPGEVVTRSHGVIPRRGASASSFRAFLLVYPTGVANRWSMPAVGNPGVCADRDWQAAREITATSNTP</sequence>
<keyword evidence="1" id="KW-1133">Transmembrane helix</keyword>
<feature type="transmembrane region" description="Helical" evidence="1">
    <location>
        <begin position="29"/>
        <end position="52"/>
    </location>
</feature>
<dbReference type="EMBL" id="OW152813">
    <property type="protein sequence ID" value="CAH2034169.1"/>
    <property type="molecule type" value="Genomic_DNA"/>
</dbReference>
<accession>A0ABN8HM53</accession>
<keyword evidence="1" id="KW-0812">Transmembrane</keyword>
<keyword evidence="1" id="KW-0472">Membrane</keyword>
<protein>
    <submittedName>
        <fullName evidence="2">Uncharacterized protein</fullName>
    </submittedName>
</protein>
<gene>
    <name evidence="2" type="ORF">IPOD504_LOCUS9</name>
</gene>
<evidence type="ECO:0000256" key="1">
    <source>
        <dbReference type="SAM" id="Phobius"/>
    </source>
</evidence>
<reference evidence="2" key="1">
    <citation type="submission" date="2022-03" db="EMBL/GenBank/DDBJ databases">
        <authorList>
            <person name="Martin H S."/>
        </authorList>
    </citation>
    <scope>NUCLEOTIDE SEQUENCE</scope>
</reference>
<organism evidence="2 3">
    <name type="scientific">Iphiclides podalirius</name>
    <name type="common">scarce swallowtail</name>
    <dbReference type="NCBI Taxonomy" id="110791"/>
    <lineage>
        <taxon>Eukaryota</taxon>
        <taxon>Metazoa</taxon>
        <taxon>Ecdysozoa</taxon>
        <taxon>Arthropoda</taxon>
        <taxon>Hexapoda</taxon>
        <taxon>Insecta</taxon>
        <taxon>Pterygota</taxon>
        <taxon>Neoptera</taxon>
        <taxon>Endopterygota</taxon>
        <taxon>Lepidoptera</taxon>
        <taxon>Glossata</taxon>
        <taxon>Ditrysia</taxon>
        <taxon>Papilionoidea</taxon>
        <taxon>Papilionidae</taxon>
        <taxon>Papilioninae</taxon>
        <taxon>Iphiclides</taxon>
    </lineage>
</organism>
<proteinExistence type="predicted"/>
<evidence type="ECO:0000313" key="2">
    <source>
        <dbReference type="EMBL" id="CAH2034169.1"/>
    </source>
</evidence>